<dbReference type="Gene3D" id="3.60.10.10">
    <property type="entry name" value="Endonuclease/exonuclease/phosphatase"/>
    <property type="match status" value="1"/>
</dbReference>
<evidence type="ECO:0000256" key="2">
    <source>
        <dbReference type="SAM" id="MobiDB-lite"/>
    </source>
</evidence>
<evidence type="ECO:0000313" key="4">
    <source>
        <dbReference type="EMBL" id="CAB0028343.1"/>
    </source>
</evidence>
<keyword evidence="1" id="KW-0862">Zinc</keyword>
<dbReference type="Pfam" id="PF14529">
    <property type="entry name" value="Exo_endo_phos_2"/>
    <property type="match status" value="1"/>
</dbReference>
<organism evidence="4 5">
    <name type="scientific">Trichogramma brassicae</name>
    <dbReference type="NCBI Taxonomy" id="86971"/>
    <lineage>
        <taxon>Eukaryota</taxon>
        <taxon>Metazoa</taxon>
        <taxon>Ecdysozoa</taxon>
        <taxon>Arthropoda</taxon>
        <taxon>Hexapoda</taxon>
        <taxon>Insecta</taxon>
        <taxon>Pterygota</taxon>
        <taxon>Neoptera</taxon>
        <taxon>Endopterygota</taxon>
        <taxon>Hymenoptera</taxon>
        <taxon>Apocrita</taxon>
        <taxon>Proctotrupomorpha</taxon>
        <taxon>Chalcidoidea</taxon>
        <taxon>Trichogrammatidae</taxon>
        <taxon>Trichogramma</taxon>
    </lineage>
</organism>
<feature type="region of interest" description="Disordered" evidence="2">
    <location>
        <begin position="297"/>
        <end position="319"/>
    </location>
</feature>
<dbReference type="EMBL" id="CADCXV010000125">
    <property type="protein sequence ID" value="CAB0028343.1"/>
    <property type="molecule type" value="Genomic_DNA"/>
</dbReference>
<proteinExistence type="predicted"/>
<dbReference type="OrthoDB" id="7699172at2759"/>
<evidence type="ECO:0000259" key="3">
    <source>
        <dbReference type="PROSITE" id="PS50158"/>
    </source>
</evidence>
<dbReference type="AlphaFoldDB" id="A0A6H5HWV7"/>
<dbReference type="InterPro" id="IPR036691">
    <property type="entry name" value="Endo/exonu/phosph_ase_sf"/>
</dbReference>
<keyword evidence="5" id="KW-1185">Reference proteome</keyword>
<gene>
    <name evidence="4" type="ORF">TBRA_LOCUS530</name>
</gene>
<dbReference type="InterPro" id="IPR036875">
    <property type="entry name" value="Znf_CCHC_sf"/>
</dbReference>
<dbReference type="SUPFAM" id="SSF57756">
    <property type="entry name" value="Retrovirus zinc finger-like domains"/>
    <property type="match status" value="1"/>
</dbReference>
<protein>
    <recommendedName>
        <fullName evidence="3">CCHC-type domain-containing protein</fullName>
    </recommendedName>
</protein>
<dbReference type="InterPro" id="IPR005135">
    <property type="entry name" value="Endo/exonuclease/phosphatase"/>
</dbReference>
<dbReference type="Pfam" id="PF00098">
    <property type="entry name" value="zf-CCHC"/>
    <property type="match status" value="1"/>
</dbReference>
<dbReference type="InterPro" id="IPR001878">
    <property type="entry name" value="Znf_CCHC"/>
</dbReference>
<feature type="domain" description="CCHC-type" evidence="3">
    <location>
        <begin position="229"/>
        <end position="245"/>
    </location>
</feature>
<sequence>MIVESTGILMHIDYRAIEWRHELDLLPLIARYNPEISSARYQSYGTVLKKLAAGPAEETGQESDPGAKAKAPDPKAKVKPAGRPRTGVVVVKAKDPKSYAEILKLLRSEPTLQDSVSSVNKVRRSAGGELLQLDRACTSPDELGRKLDSAIGELGSATSRTPMTAIEIKDLDGATELGLEAVRSLRKAFAGTQTAVVTLPDQLAAKAIKLGRIRVGWVNCRIREKNEVRRCYRCWEPGHMAARCRGPDRKSCCRRCGQEGHMAKICQNVPSCLLCRDSPTRNSQACCPTSSTRPEERPRYSWPATLMPGRRSGGSRETKPRGEALLDALAPLDVLLLNTGSKPTFVGQQGESIVDLTFAGVSLHDRVRSWHVSDVYTGSDHQAIVFEVLLEENRIVSRPPAGNRKWSARTFDGDCFAEVVSAMNIRPGIPEDMVDELMSTIVRACDASMSRGGDRRRREPVYWWNDSIEECRRSCLRLRRRAQRARGRADETICREEFADARRRLHRAIKASKRLCWRQLCDEADCDVWGKPYRVVMSRLRAPRTSPPSAPELVRRAVSTLFPMIVPRPIDAPPLLEEHLIPEVGVKELRWAYGRVRIGAAPGPDGIPNIALKGSGGGMFRKLPPRLYGVPQKGVLPD</sequence>
<dbReference type="GO" id="GO:0008270">
    <property type="term" value="F:zinc ion binding"/>
    <property type="evidence" value="ECO:0007669"/>
    <property type="project" value="UniProtKB-KW"/>
</dbReference>
<dbReference type="PROSITE" id="PS50158">
    <property type="entry name" value="ZF_CCHC"/>
    <property type="match status" value="2"/>
</dbReference>
<reference evidence="4 5" key="1">
    <citation type="submission" date="2020-02" db="EMBL/GenBank/DDBJ databases">
        <authorList>
            <person name="Ferguson B K."/>
        </authorList>
    </citation>
    <scope>NUCLEOTIDE SEQUENCE [LARGE SCALE GENOMIC DNA]</scope>
</reference>
<keyword evidence="1" id="KW-0863">Zinc-finger</keyword>
<name>A0A6H5HWV7_9HYME</name>
<keyword evidence="1" id="KW-0479">Metal-binding</keyword>
<evidence type="ECO:0000256" key="1">
    <source>
        <dbReference type="PROSITE-ProRule" id="PRU00047"/>
    </source>
</evidence>
<accession>A0A6H5HWV7</accession>
<dbReference type="GO" id="GO:0003676">
    <property type="term" value="F:nucleic acid binding"/>
    <property type="evidence" value="ECO:0007669"/>
    <property type="project" value="InterPro"/>
</dbReference>
<feature type="compositionally biased region" description="Basic and acidic residues" evidence="2">
    <location>
        <begin position="65"/>
        <end position="76"/>
    </location>
</feature>
<dbReference type="Proteomes" id="UP000479190">
    <property type="component" value="Unassembled WGS sequence"/>
</dbReference>
<feature type="region of interest" description="Disordered" evidence="2">
    <location>
        <begin position="55"/>
        <end position="83"/>
    </location>
</feature>
<feature type="domain" description="CCHC-type" evidence="3">
    <location>
        <begin position="253"/>
        <end position="268"/>
    </location>
</feature>
<evidence type="ECO:0000313" key="5">
    <source>
        <dbReference type="Proteomes" id="UP000479190"/>
    </source>
</evidence>
<dbReference type="SUPFAM" id="SSF56219">
    <property type="entry name" value="DNase I-like"/>
    <property type="match status" value="1"/>
</dbReference>
<dbReference type="SMART" id="SM00343">
    <property type="entry name" value="ZnF_C2HC"/>
    <property type="match status" value="2"/>
</dbReference>
<dbReference type="Gene3D" id="4.10.60.10">
    <property type="entry name" value="Zinc finger, CCHC-type"/>
    <property type="match status" value="1"/>
</dbReference>
<dbReference type="GO" id="GO:0003824">
    <property type="term" value="F:catalytic activity"/>
    <property type="evidence" value="ECO:0007669"/>
    <property type="project" value="InterPro"/>
</dbReference>